<dbReference type="EMBL" id="JARYZI010000011">
    <property type="protein sequence ID" value="MDH8679375.1"/>
    <property type="molecule type" value="Genomic_DNA"/>
</dbReference>
<dbReference type="InterPro" id="IPR043168">
    <property type="entry name" value="DegV_C"/>
</dbReference>
<dbReference type="RefSeq" id="WP_281095271.1">
    <property type="nucleotide sequence ID" value="NZ_JARYZI010000011.1"/>
</dbReference>
<dbReference type="PROSITE" id="PS51482">
    <property type="entry name" value="DEGV"/>
    <property type="match status" value="1"/>
</dbReference>
<keyword evidence="1" id="KW-0446">Lipid-binding</keyword>
<name>A0ABT6NG99_9FIRM</name>
<evidence type="ECO:0000256" key="1">
    <source>
        <dbReference type="ARBA" id="ARBA00023121"/>
    </source>
</evidence>
<comment type="caution">
    <text evidence="2">The sequence shown here is derived from an EMBL/GenBank/DDBJ whole genome shotgun (WGS) entry which is preliminary data.</text>
</comment>
<protein>
    <submittedName>
        <fullName evidence="2">DegV family protein</fullName>
    </submittedName>
</protein>
<dbReference type="InterPro" id="IPR050270">
    <property type="entry name" value="DegV_domain_contain"/>
</dbReference>
<dbReference type="SUPFAM" id="SSF82549">
    <property type="entry name" value="DAK1/DegV-like"/>
    <property type="match status" value="1"/>
</dbReference>
<sequence>MIKFITDSTSYLPQTLIGEYPIQIVSLSALIDEDIFVETETDNKSFYARLAQGGSFPKSAQPSLDEMMKTFEDAISVGDEIVGTFLSSEMSGTYQTACMIKTQLLEQYPNAKIELVDSRTNCMQLGFCVLYGAALAEQGKGIEYIAQHMRDYVHQSRFIFLPETLDYLKMGGRIGGASAILGNIMQLLPILTVKDGRTEVLQKVRTKKKAVKTLLQIALDDIIKYGLKNVVVHHIEAYEEGVALARQLEEELGVSVLVVDIGPVIGTHVGPGAIGIAYDLQKPFS</sequence>
<accession>A0ABT6NG99</accession>
<dbReference type="Proteomes" id="UP001158045">
    <property type="component" value="Unassembled WGS sequence"/>
</dbReference>
<keyword evidence="3" id="KW-1185">Reference proteome</keyword>
<dbReference type="Gene3D" id="3.30.1180.10">
    <property type="match status" value="1"/>
</dbReference>
<dbReference type="Gene3D" id="3.40.50.10170">
    <property type="match status" value="1"/>
</dbReference>
<dbReference type="NCBIfam" id="TIGR00762">
    <property type="entry name" value="DegV"/>
    <property type="match status" value="1"/>
</dbReference>
<dbReference type="PANTHER" id="PTHR33434:SF2">
    <property type="entry name" value="FATTY ACID-BINDING PROTEIN TM_1468"/>
    <property type="match status" value="1"/>
</dbReference>
<dbReference type="Pfam" id="PF02645">
    <property type="entry name" value="DegV"/>
    <property type="match status" value="1"/>
</dbReference>
<gene>
    <name evidence="2" type="ORF">QE109_14550</name>
</gene>
<reference evidence="2 3" key="1">
    <citation type="submission" date="2023-04" db="EMBL/GenBank/DDBJ databases">
        <title>Fusibacter bizertensis strain WBS, isolated from littoral bottom sediments of the Arctic seas - biochemical and genomic analysis.</title>
        <authorList>
            <person name="Brioukhanov A.L."/>
        </authorList>
    </citation>
    <scope>NUCLEOTIDE SEQUENCE [LARGE SCALE GENOMIC DNA]</scope>
    <source>
        <strain evidence="2 3">WBS</strain>
    </source>
</reference>
<evidence type="ECO:0000313" key="2">
    <source>
        <dbReference type="EMBL" id="MDH8679375.1"/>
    </source>
</evidence>
<dbReference type="InterPro" id="IPR003797">
    <property type="entry name" value="DegV"/>
</dbReference>
<evidence type="ECO:0000313" key="3">
    <source>
        <dbReference type="Proteomes" id="UP001158045"/>
    </source>
</evidence>
<dbReference type="PANTHER" id="PTHR33434">
    <property type="entry name" value="DEGV DOMAIN-CONTAINING PROTEIN DR_1986-RELATED"/>
    <property type="match status" value="1"/>
</dbReference>
<proteinExistence type="predicted"/>
<organism evidence="2 3">
    <name type="scientific">Fusibacter bizertensis</name>
    <dbReference type="NCBI Taxonomy" id="1488331"/>
    <lineage>
        <taxon>Bacteria</taxon>
        <taxon>Bacillati</taxon>
        <taxon>Bacillota</taxon>
        <taxon>Clostridia</taxon>
        <taxon>Eubacteriales</taxon>
        <taxon>Eubacteriales Family XII. Incertae Sedis</taxon>
        <taxon>Fusibacter</taxon>
    </lineage>
</organism>